<comment type="caution">
    <text evidence="3">The sequence shown here is derived from an EMBL/GenBank/DDBJ whole genome shotgun (WGS) entry which is preliminary data.</text>
</comment>
<feature type="domain" description="Glycosyltransferase 2-like" evidence="2">
    <location>
        <begin position="7"/>
        <end position="113"/>
    </location>
</feature>
<dbReference type="Proteomes" id="UP000030533">
    <property type="component" value="Unassembled WGS sequence"/>
</dbReference>
<dbReference type="GO" id="GO:0016740">
    <property type="term" value="F:transferase activity"/>
    <property type="evidence" value="ECO:0007669"/>
    <property type="project" value="UniProtKB-KW"/>
</dbReference>
<keyword evidence="3" id="KW-0808">Transferase</keyword>
<name>A0A0A2AEI1_PROMR</name>
<dbReference type="PANTHER" id="PTHR48090">
    <property type="entry name" value="UNDECAPRENYL-PHOSPHATE 4-DEOXY-4-FORMAMIDO-L-ARABINOSE TRANSFERASE-RELATED"/>
    <property type="match status" value="1"/>
</dbReference>
<evidence type="ECO:0000256" key="1">
    <source>
        <dbReference type="SAM" id="Phobius"/>
    </source>
</evidence>
<dbReference type="PANTHER" id="PTHR48090:SF7">
    <property type="entry name" value="RFBJ PROTEIN"/>
    <property type="match status" value="1"/>
</dbReference>
<evidence type="ECO:0000313" key="3">
    <source>
        <dbReference type="EMBL" id="KGG00288.1"/>
    </source>
</evidence>
<sequence length="342" mass="39201">MNQIIGIVIPCYKASGLINSVIKRIIDTTNKINNIATIKIYLINDCCPQNSWQEVDKKFDIKIIHHSRNLGVGYASKSGFYEALKDNCEAVIKIDADGQHPPEYLAEIIPFIISRSENEMFLLKGSRYCFRNRFTKIPIMRRIGSLILEPIARVGLNCRGLTDIANGFIATNSLTLNYLLSVNTNTQIFSRYLFESSLLEKSCSLKCQIYQFPMAANYGENWITSMESNKMIFPILSFWFKVICRRIFNQYLFNLNLGTLLLAIFLMAFSYVIYTFFFTISPSISLGIFVSAGIAASFTSMITISSICLCLFFFYDYTSGTRIKIVNFRYYLDDIFLRKVDD</sequence>
<feature type="transmembrane region" description="Helical" evidence="1">
    <location>
        <begin position="286"/>
        <end position="315"/>
    </location>
</feature>
<dbReference type="InterPro" id="IPR001173">
    <property type="entry name" value="Glyco_trans_2-like"/>
</dbReference>
<reference evidence="4" key="1">
    <citation type="journal article" date="2014" name="Sci. Data">
        <title>Genomes of diverse isolates of the marine cyanobacterium Prochlorococcus.</title>
        <authorList>
            <person name="Biller S."/>
            <person name="Berube P."/>
            <person name="Thompson J."/>
            <person name="Kelly L."/>
            <person name="Roggensack S."/>
            <person name="Awad L."/>
            <person name="Roache-Johnson K."/>
            <person name="Ding H."/>
            <person name="Giovannoni S.J."/>
            <person name="Moore L.R."/>
            <person name="Chisholm S.W."/>
        </authorList>
    </citation>
    <scope>NUCLEOTIDE SEQUENCE [LARGE SCALE GENOMIC DNA]</scope>
    <source>
        <strain evidence="4">MIT 9314</strain>
    </source>
</reference>
<keyword evidence="1" id="KW-1133">Transmembrane helix</keyword>
<dbReference type="InterPro" id="IPR050256">
    <property type="entry name" value="Glycosyltransferase_2"/>
</dbReference>
<dbReference type="Pfam" id="PF00535">
    <property type="entry name" value="Glycos_transf_2"/>
    <property type="match status" value="1"/>
</dbReference>
<dbReference type="STRING" id="167548.EU98_1820"/>
<dbReference type="CDD" id="cd04179">
    <property type="entry name" value="DPM_DPG-synthase_like"/>
    <property type="match status" value="1"/>
</dbReference>
<dbReference type="Gene3D" id="3.90.550.10">
    <property type="entry name" value="Spore Coat Polysaccharide Biosynthesis Protein SpsA, Chain A"/>
    <property type="match status" value="1"/>
</dbReference>
<dbReference type="EMBL" id="JNAO01000013">
    <property type="protein sequence ID" value="KGG00288.1"/>
    <property type="molecule type" value="Genomic_DNA"/>
</dbReference>
<evidence type="ECO:0000259" key="2">
    <source>
        <dbReference type="Pfam" id="PF00535"/>
    </source>
</evidence>
<evidence type="ECO:0000313" key="4">
    <source>
        <dbReference type="Proteomes" id="UP000030533"/>
    </source>
</evidence>
<dbReference type="AlphaFoldDB" id="A0A0A2AEI1"/>
<feature type="transmembrane region" description="Helical" evidence="1">
    <location>
        <begin position="260"/>
        <end position="280"/>
    </location>
</feature>
<proteinExistence type="predicted"/>
<organism evidence="3 4">
    <name type="scientific">Prochlorococcus marinus str. MIT 9314</name>
    <dbReference type="NCBI Taxonomy" id="167548"/>
    <lineage>
        <taxon>Bacteria</taxon>
        <taxon>Bacillati</taxon>
        <taxon>Cyanobacteriota</taxon>
        <taxon>Cyanophyceae</taxon>
        <taxon>Synechococcales</taxon>
        <taxon>Prochlorococcaceae</taxon>
        <taxon>Prochlorococcus</taxon>
    </lineage>
</organism>
<keyword evidence="1" id="KW-0812">Transmembrane</keyword>
<dbReference type="RefSeq" id="WP_032516446.1">
    <property type="nucleotide sequence ID" value="NZ_JNAO01000013.1"/>
</dbReference>
<dbReference type="SUPFAM" id="SSF53448">
    <property type="entry name" value="Nucleotide-diphospho-sugar transferases"/>
    <property type="match status" value="1"/>
</dbReference>
<dbReference type="InterPro" id="IPR029044">
    <property type="entry name" value="Nucleotide-diphossugar_trans"/>
</dbReference>
<dbReference type="eggNOG" id="COG1215">
    <property type="taxonomic scope" value="Bacteria"/>
</dbReference>
<protein>
    <submittedName>
        <fullName evidence="3">Glycosyl transferase</fullName>
    </submittedName>
</protein>
<keyword evidence="1" id="KW-0472">Membrane</keyword>
<accession>A0A0A2AEI1</accession>
<gene>
    <name evidence="3" type="ORF">EU98_1820</name>
</gene>